<feature type="transmembrane region" description="Helical" evidence="2">
    <location>
        <begin position="369"/>
        <end position="387"/>
    </location>
</feature>
<reference evidence="3 4" key="1">
    <citation type="submission" date="2017-11" db="EMBL/GenBank/DDBJ databases">
        <title>Genomic Encyclopedia of Archaeal and Bacterial Type Strains, Phase II (KMG-II): From Individual Species to Whole Genera.</title>
        <authorList>
            <person name="Goeker M."/>
        </authorList>
    </citation>
    <scope>NUCLEOTIDE SEQUENCE [LARGE SCALE GENOMIC DNA]</scope>
    <source>
        <strain evidence="3 4">DSM 11115</strain>
    </source>
</reference>
<comment type="caution">
    <text evidence="3">The sequence shown here is derived from an EMBL/GenBank/DDBJ whole genome shotgun (WGS) entry which is preliminary data.</text>
</comment>
<evidence type="ECO:0000313" key="4">
    <source>
        <dbReference type="Proteomes" id="UP000228535"/>
    </source>
</evidence>
<feature type="compositionally biased region" description="Gly residues" evidence="1">
    <location>
        <begin position="454"/>
        <end position="479"/>
    </location>
</feature>
<feature type="transmembrane region" description="Helical" evidence="2">
    <location>
        <begin position="206"/>
        <end position="222"/>
    </location>
</feature>
<dbReference type="EMBL" id="PGFA01000001">
    <property type="protein sequence ID" value="PJJ59522.1"/>
    <property type="molecule type" value="Genomic_DNA"/>
</dbReference>
<evidence type="ECO:0000313" key="3">
    <source>
        <dbReference type="EMBL" id="PJJ59522.1"/>
    </source>
</evidence>
<dbReference type="Proteomes" id="UP000228535">
    <property type="component" value="Unassembled WGS sequence"/>
</dbReference>
<proteinExistence type="predicted"/>
<evidence type="ECO:0000256" key="1">
    <source>
        <dbReference type="SAM" id="MobiDB-lite"/>
    </source>
</evidence>
<sequence>MHPDSTHANHSELWSRLDALDLDAATPLSFTHRLARDNAWPPDFARRVVLEYKKFVFLAATCNHPVTPSDEVDQAWHLHLVYTRSYWDELCGQVLGFPLHHGPTQGGAAEGHKFRDWYAKTLQAYYAAFGSVPPADIWPPAAVRFGEAPHFRRVNLRRHWLLPRPQWPHLGRKQAWLLILAALVLVGCTARLPLNPLNWYGQEFLALYWLLCLTVLPLVLWWRHRGRGPAEASANARPSTYEVVRLAAHGERLPDSALAALAHAGKLELLPDQQVRRPLNAPPPTDAYELAVWSLVPPEGTTLDAVRRRASQPTIEAVQALDAGLEAQGWLLPEAERARLNKPVILALVLLGLFGLAKVVVGLARERPVGFLVATLLGLVVVAVYCYHQRAWATGRGARVLREATAVVGEEQHSESVSAEYVALSVALFGVQSLNGLGLNHLAILLVPPSQGGDSSGGDSGSSDGGSGCGGGCGGCGGD</sequence>
<protein>
    <submittedName>
        <fullName evidence="3">Uncharacterized protein (TIGR04222 family)</fullName>
    </submittedName>
</protein>
<feature type="region of interest" description="Disordered" evidence="1">
    <location>
        <begin position="453"/>
        <end position="479"/>
    </location>
</feature>
<dbReference type="AlphaFoldDB" id="A0A2M9BNK1"/>
<keyword evidence="2" id="KW-1133">Transmembrane helix</keyword>
<feature type="transmembrane region" description="Helical" evidence="2">
    <location>
        <begin position="344"/>
        <end position="363"/>
    </location>
</feature>
<dbReference type="OrthoDB" id="196672at2"/>
<keyword evidence="4" id="KW-1185">Reference proteome</keyword>
<keyword evidence="2" id="KW-0812">Transmembrane</keyword>
<name>A0A2M9BNK1_9BACT</name>
<organism evidence="3 4">
    <name type="scientific">Hymenobacter chitinivorans DSM 11115</name>
    <dbReference type="NCBI Taxonomy" id="1121954"/>
    <lineage>
        <taxon>Bacteria</taxon>
        <taxon>Pseudomonadati</taxon>
        <taxon>Bacteroidota</taxon>
        <taxon>Cytophagia</taxon>
        <taxon>Cytophagales</taxon>
        <taxon>Hymenobacteraceae</taxon>
        <taxon>Hymenobacter</taxon>
    </lineage>
</organism>
<dbReference type="RefSeq" id="WP_100335238.1">
    <property type="nucleotide sequence ID" value="NZ_PGFA01000001.1"/>
</dbReference>
<dbReference type="NCBIfam" id="TIGR04222">
    <property type="entry name" value="near_uncomplex"/>
    <property type="match status" value="1"/>
</dbReference>
<accession>A0A2M9BNK1</accession>
<gene>
    <name evidence="3" type="ORF">CLV45_0941</name>
</gene>
<dbReference type="InterPro" id="IPR026467">
    <property type="entry name" value="Ser/Gly_Cys_C_dom"/>
</dbReference>
<keyword evidence="2" id="KW-0472">Membrane</keyword>
<evidence type="ECO:0000256" key="2">
    <source>
        <dbReference type="SAM" id="Phobius"/>
    </source>
</evidence>
<feature type="transmembrane region" description="Helical" evidence="2">
    <location>
        <begin position="175"/>
        <end position="194"/>
    </location>
</feature>